<accession>A0A0E9TNY6</accession>
<organism evidence="1">
    <name type="scientific">Anguilla anguilla</name>
    <name type="common">European freshwater eel</name>
    <name type="synonym">Muraena anguilla</name>
    <dbReference type="NCBI Taxonomy" id="7936"/>
    <lineage>
        <taxon>Eukaryota</taxon>
        <taxon>Metazoa</taxon>
        <taxon>Chordata</taxon>
        <taxon>Craniata</taxon>
        <taxon>Vertebrata</taxon>
        <taxon>Euteleostomi</taxon>
        <taxon>Actinopterygii</taxon>
        <taxon>Neopterygii</taxon>
        <taxon>Teleostei</taxon>
        <taxon>Anguilliformes</taxon>
        <taxon>Anguillidae</taxon>
        <taxon>Anguilla</taxon>
    </lineage>
</organism>
<reference evidence="1" key="1">
    <citation type="submission" date="2014-11" db="EMBL/GenBank/DDBJ databases">
        <authorList>
            <person name="Amaro Gonzalez C."/>
        </authorList>
    </citation>
    <scope>NUCLEOTIDE SEQUENCE</scope>
</reference>
<reference evidence="1" key="2">
    <citation type="journal article" date="2015" name="Fish Shellfish Immunol.">
        <title>Early steps in the European eel (Anguilla anguilla)-Vibrio vulnificus interaction in the gills: Role of the RtxA13 toxin.</title>
        <authorList>
            <person name="Callol A."/>
            <person name="Pajuelo D."/>
            <person name="Ebbesson L."/>
            <person name="Teles M."/>
            <person name="MacKenzie S."/>
            <person name="Amaro C."/>
        </authorList>
    </citation>
    <scope>NUCLEOTIDE SEQUENCE</scope>
</reference>
<sequence length="87" mass="10028">MMLFWRRFPAPQSLLTWQPGLSRCAIIRNCAPKPLTLNKSLSCASTTDSTAEFYHTSISGSTNLEQKSLTQQNNCPFLFCMLRWEFY</sequence>
<evidence type="ECO:0000313" key="1">
    <source>
        <dbReference type="EMBL" id="JAH55271.1"/>
    </source>
</evidence>
<dbReference type="EMBL" id="GBXM01053306">
    <property type="protein sequence ID" value="JAH55271.1"/>
    <property type="molecule type" value="Transcribed_RNA"/>
</dbReference>
<protein>
    <submittedName>
        <fullName evidence="1">Uncharacterized protein</fullName>
    </submittedName>
</protein>
<name>A0A0E9TNY6_ANGAN</name>
<proteinExistence type="predicted"/>
<dbReference type="AlphaFoldDB" id="A0A0E9TNY6"/>